<evidence type="ECO:0000313" key="1">
    <source>
        <dbReference type="EMBL" id="KKK59163.1"/>
    </source>
</evidence>
<organism evidence="1">
    <name type="scientific">marine sediment metagenome</name>
    <dbReference type="NCBI Taxonomy" id="412755"/>
    <lineage>
        <taxon>unclassified sequences</taxon>
        <taxon>metagenomes</taxon>
        <taxon>ecological metagenomes</taxon>
    </lineage>
</organism>
<feature type="non-terminal residue" evidence="1">
    <location>
        <position position="74"/>
    </location>
</feature>
<comment type="caution">
    <text evidence="1">The sequence shown here is derived from an EMBL/GenBank/DDBJ whole genome shotgun (WGS) entry which is preliminary data.</text>
</comment>
<proteinExistence type="predicted"/>
<gene>
    <name evidence="1" type="ORF">LCGC14_3037170</name>
</gene>
<sequence>MLGVSQKDDPDAIRRWAAVSPRMVEVIARTVPIHKVRELGLYKHTHFNLEVMEGLKEDDPVPIDESCQVVLQPR</sequence>
<accession>A0A0F8WR61</accession>
<dbReference type="AlphaFoldDB" id="A0A0F8WR61"/>
<reference evidence="1" key="1">
    <citation type="journal article" date="2015" name="Nature">
        <title>Complex archaea that bridge the gap between prokaryotes and eukaryotes.</title>
        <authorList>
            <person name="Spang A."/>
            <person name="Saw J.H."/>
            <person name="Jorgensen S.L."/>
            <person name="Zaremba-Niedzwiedzka K."/>
            <person name="Martijn J."/>
            <person name="Lind A.E."/>
            <person name="van Eijk R."/>
            <person name="Schleper C."/>
            <person name="Guy L."/>
            <person name="Ettema T.J."/>
        </authorList>
    </citation>
    <scope>NUCLEOTIDE SEQUENCE</scope>
</reference>
<name>A0A0F8WR61_9ZZZZ</name>
<dbReference type="EMBL" id="LAZR01063616">
    <property type="protein sequence ID" value="KKK59163.1"/>
    <property type="molecule type" value="Genomic_DNA"/>
</dbReference>
<protein>
    <submittedName>
        <fullName evidence="1">Uncharacterized protein</fullName>
    </submittedName>
</protein>